<feature type="compositionally biased region" description="Polar residues" evidence="1">
    <location>
        <begin position="167"/>
        <end position="182"/>
    </location>
</feature>
<evidence type="ECO:0000313" key="5">
    <source>
        <dbReference type="Proteomes" id="UP000031036"/>
    </source>
</evidence>
<feature type="compositionally biased region" description="Low complexity" evidence="1">
    <location>
        <begin position="309"/>
        <end position="320"/>
    </location>
</feature>
<sequence length="365" mass="40640">MRPFPLLTLIALQPLLSLSEHVQLSFPIGLPKFNFTPAKWWKKHSACSGRSVHVGNDTVQLHIAYSTISDKKCEMFFWDLCLKIQTCNFYASKESIYEFTCGYYNKRPLGRPPRRFQKGDCQKSRNCTLSSVDAFIGKARPSVRMELNCPQHDQKSEPPKSKGPVQKPNSRQSPSPQKFTHTTLQINQKPSETSPFMAHKEPASSAHLTDAESNLHDDDFLKETHATSAPPLPSAMCNNRDVYCFSMLAIAIILGPCVVLVLVFGIGTGILIARSWSDKPKTFEAAQPVPRHEHSEMRDATDITEPETETASSTSGGSFEDSTEDGKRGDKGFVITQNGNNDSRKGKQTSQWSRNVPVPAITRTP</sequence>
<feature type="compositionally biased region" description="Basic and acidic residues" evidence="1">
    <location>
        <begin position="290"/>
        <end position="301"/>
    </location>
</feature>
<name>A0A0B2W0K6_TOXCA</name>
<dbReference type="AlphaFoldDB" id="A0A0B2W0K6"/>
<evidence type="ECO:0008006" key="6">
    <source>
        <dbReference type="Google" id="ProtNLM"/>
    </source>
</evidence>
<feature type="region of interest" description="Disordered" evidence="1">
    <location>
        <begin position="149"/>
        <end position="182"/>
    </location>
</feature>
<keyword evidence="3" id="KW-0732">Signal</keyword>
<reference evidence="4 5" key="1">
    <citation type="submission" date="2014-11" db="EMBL/GenBank/DDBJ databases">
        <title>Genetic blueprint of the zoonotic pathogen Toxocara canis.</title>
        <authorList>
            <person name="Zhu X.-Q."/>
            <person name="Korhonen P.K."/>
            <person name="Cai H."/>
            <person name="Young N.D."/>
            <person name="Nejsum P."/>
            <person name="von Samson-Himmelstjerna G."/>
            <person name="Boag P.R."/>
            <person name="Tan P."/>
            <person name="Li Q."/>
            <person name="Min J."/>
            <person name="Yang Y."/>
            <person name="Wang X."/>
            <person name="Fang X."/>
            <person name="Hall R.S."/>
            <person name="Hofmann A."/>
            <person name="Sternberg P.W."/>
            <person name="Jex A.R."/>
            <person name="Gasser R.B."/>
        </authorList>
    </citation>
    <scope>NUCLEOTIDE SEQUENCE [LARGE SCALE GENOMIC DNA]</scope>
    <source>
        <strain evidence="4">PN_DK_2014</strain>
    </source>
</reference>
<feature type="chain" id="PRO_5002078769" description="ZP domain-containing protein" evidence="3">
    <location>
        <begin position="20"/>
        <end position="365"/>
    </location>
</feature>
<dbReference type="Proteomes" id="UP000031036">
    <property type="component" value="Unassembled WGS sequence"/>
</dbReference>
<organism evidence="4 5">
    <name type="scientific">Toxocara canis</name>
    <name type="common">Canine roundworm</name>
    <dbReference type="NCBI Taxonomy" id="6265"/>
    <lineage>
        <taxon>Eukaryota</taxon>
        <taxon>Metazoa</taxon>
        <taxon>Ecdysozoa</taxon>
        <taxon>Nematoda</taxon>
        <taxon>Chromadorea</taxon>
        <taxon>Rhabditida</taxon>
        <taxon>Spirurina</taxon>
        <taxon>Ascaridomorpha</taxon>
        <taxon>Ascaridoidea</taxon>
        <taxon>Toxocaridae</taxon>
        <taxon>Toxocara</taxon>
    </lineage>
</organism>
<comment type="caution">
    <text evidence="4">The sequence shown here is derived from an EMBL/GenBank/DDBJ whole genome shotgun (WGS) entry which is preliminary data.</text>
</comment>
<evidence type="ECO:0000256" key="3">
    <source>
        <dbReference type="SAM" id="SignalP"/>
    </source>
</evidence>
<keyword evidence="2" id="KW-1133">Transmembrane helix</keyword>
<keyword evidence="2" id="KW-0812">Transmembrane</keyword>
<proteinExistence type="predicted"/>
<evidence type="ECO:0000256" key="2">
    <source>
        <dbReference type="SAM" id="Phobius"/>
    </source>
</evidence>
<accession>A0A0B2W0K6</accession>
<feature type="region of interest" description="Disordered" evidence="1">
    <location>
        <begin position="283"/>
        <end position="365"/>
    </location>
</feature>
<evidence type="ECO:0000313" key="4">
    <source>
        <dbReference type="EMBL" id="KHN87189.1"/>
    </source>
</evidence>
<dbReference type="EMBL" id="JPKZ01000448">
    <property type="protein sequence ID" value="KHN87189.1"/>
    <property type="molecule type" value="Genomic_DNA"/>
</dbReference>
<gene>
    <name evidence="4" type="ORF">Tcan_08362</name>
</gene>
<keyword evidence="2" id="KW-0472">Membrane</keyword>
<feature type="transmembrane region" description="Helical" evidence="2">
    <location>
        <begin position="245"/>
        <end position="273"/>
    </location>
</feature>
<protein>
    <recommendedName>
        <fullName evidence="6">ZP domain-containing protein</fullName>
    </recommendedName>
</protein>
<keyword evidence="5" id="KW-1185">Reference proteome</keyword>
<feature type="signal peptide" evidence="3">
    <location>
        <begin position="1"/>
        <end position="19"/>
    </location>
</feature>
<evidence type="ECO:0000256" key="1">
    <source>
        <dbReference type="SAM" id="MobiDB-lite"/>
    </source>
</evidence>